<dbReference type="STRING" id="930991.A0A0D0DIR3"/>
<proteinExistence type="predicted"/>
<dbReference type="InParanoid" id="A0A0D0DIR3"/>
<feature type="region of interest" description="Disordered" evidence="1">
    <location>
        <begin position="135"/>
        <end position="181"/>
    </location>
</feature>
<reference evidence="3" key="2">
    <citation type="submission" date="2015-01" db="EMBL/GenBank/DDBJ databases">
        <title>Evolutionary Origins and Diversification of the Mycorrhizal Mutualists.</title>
        <authorList>
            <consortium name="DOE Joint Genome Institute"/>
            <consortium name="Mycorrhizal Genomics Consortium"/>
            <person name="Kohler A."/>
            <person name="Kuo A."/>
            <person name="Nagy L.G."/>
            <person name="Floudas D."/>
            <person name="Copeland A."/>
            <person name="Barry K.W."/>
            <person name="Cichocki N."/>
            <person name="Veneault-Fourrey C."/>
            <person name="LaButti K."/>
            <person name="Lindquist E.A."/>
            <person name="Lipzen A."/>
            <person name="Lundell T."/>
            <person name="Morin E."/>
            <person name="Murat C."/>
            <person name="Riley R."/>
            <person name="Ohm R."/>
            <person name="Sun H."/>
            <person name="Tunlid A."/>
            <person name="Henrissat B."/>
            <person name="Grigoriev I.V."/>
            <person name="Hibbett D.S."/>
            <person name="Martin F."/>
        </authorList>
    </citation>
    <scope>NUCLEOTIDE SEQUENCE [LARGE SCALE GENOMIC DNA]</scope>
    <source>
        <strain evidence="3">Ve08.2h10</strain>
    </source>
</reference>
<keyword evidence="3" id="KW-1185">Reference proteome</keyword>
<sequence length="289" mass="31859">MSFEGGRPRLTAIVIGQERKPGPIGTWVHLKSHAEVLGFKNVFGNAVREQAIRSIVTKEASAARNRMRGYIVESLSGGKSRTRSRLESLTHKVVLKLKRGGVGTDLKIEFQLHLALLWYHAKDHCYLNSPIHKGDGTASEDDGEDGEDENDDGVDDIDHDEHLPKRKKMSSKAAPPGRVRKGQDFWSAMDKALAKDVEKYGKDMKDAKWREFFNMVVLEDQRLYGANKGVLLPPLPNTYTTPVTVSGPSPVTLPLPQSTTFMFHTPGPSASTSGSVPFSGALNLLSERI</sequence>
<dbReference type="AlphaFoldDB" id="A0A0D0DIR3"/>
<gene>
    <name evidence="2" type="ORF">PAXRUDRAFT_17138</name>
</gene>
<feature type="compositionally biased region" description="Acidic residues" evidence="1">
    <location>
        <begin position="138"/>
        <end position="158"/>
    </location>
</feature>
<evidence type="ECO:0000313" key="2">
    <source>
        <dbReference type="EMBL" id="KIK77990.1"/>
    </source>
</evidence>
<dbReference type="HOGENOM" id="CLU_963463_0_0_1"/>
<accession>A0A0D0DIR3</accession>
<reference evidence="2 3" key="1">
    <citation type="submission" date="2014-04" db="EMBL/GenBank/DDBJ databases">
        <authorList>
            <consortium name="DOE Joint Genome Institute"/>
            <person name="Kuo A."/>
            <person name="Kohler A."/>
            <person name="Jargeat P."/>
            <person name="Nagy L.G."/>
            <person name="Floudas D."/>
            <person name="Copeland A."/>
            <person name="Barry K.W."/>
            <person name="Cichocki N."/>
            <person name="Veneault-Fourrey C."/>
            <person name="LaButti K."/>
            <person name="Lindquist E.A."/>
            <person name="Lipzen A."/>
            <person name="Lundell T."/>
            <person name="Morin E."/>
            <person name="Murat C."/>
            <person name="Sun H."/>
            <person name="Tunlid A."/>
            <person name="Henrissat B."/>
            <person name="Grigoriev I.V."/>
            <person name="Hibbett D.S."/>
            <person name="Martin F."/>
            <person name="Nordberg H.P."/>
            <person name="Cantor M.N."/>
            <person name="Hua S.X."/>
        </authorList>
    </citation>
    <scope>NUCLEOTIDE SEQUENCE [LARGE SCALE GENOMIC DNA]</scope>
    <source>
        <strain evidence="2 3">Ve08.2h10</strain>
    </source>
</reference>
<dbReference type="EMBL" id="KN826754">
    <property type="protein sequence ID" value="KIK77990.1"/>
    <property type="molecule type" value="Genomic_DNA"/>
</dbReference>
<organism evidence="2 3">
    <name type="scientific">Paxillus rubicundulus Ve08.2h10</name>
    <dbReference type="NCBI Taxonomy" id="930991"/>
    <lineage>
        <taxon>Eukaryota</taxon>
        <taxon>Fungi</taxon>
        <taxon>Dikarya</taxon>
        <taxon>Basidiomycota</taxon>
        <taxon>Agaricomycotina</taxon>
        <taxon>Agaricomycetes</taxon>
        <taxon>Agaricomycetidae</taxon>
        <taxon>Boletales</taxon>
        <taxon>Paxilineae</taxon>
        <taxon>Paxillaceae</taxon>
        <taxon>Paxillus</taxon>
    </lineage>
</organism>
<dbReference type="Proteomes" id="UP000054538">
    <property type="component" value="Unassembled WGS sequence"/>
</dbReference>
<evidence type="ECO:0000313" key="3">
    <source>
        <dbReference type="Proteomes" id="UP000054538"/>
    </source>
</evidence>
<protein>
    <submittedName>
        <fullName evidence="2">Unplaced genomic scaffold scaffold_1932, whole genome shotgun sequence</fullName>
    </submittedName>
</protein>
<evidence type="ECO:0000256" key="1">
    <source>
        <dbReference type="SAM" id="MobiDB-lite"/>
    </source>
</evidence>
<name>A0A0D0DIR3_9AGAM</name>
<dbReference type="OrthoDB" id="3266055at2759"/>